<gene>
    <name evidence="2" type="ORF">BHU62_02605</name>
</gene>
<evidence type="ECO:0000256" key="1">
    <source>
        <dbReference type="ARBA" id="ARBA00006484"/>
    </source>
</evidence>
<dbReference type="Proteomes" id="UP000185770">
    <property type="component" value="Unassembled WGS sequence"/>
</dbReference>
<organism evidence="2 3">
    <name type="scientific">Serratia marcescens</name>
    <dbReference type="NCBI Taxonomy" id="615"/>
    <lineage>
        <taxon>Bacteria</taxon>
        <taxon>Pseudomonadati</taxon>
        <taxon>Pseudomonadota</taxon>
        <taxon>Gammaproteobacteria</taxon>
        <taxon>Enterobacterales</taxon>
        <taxon>Yersiniaceae</taxon>
        <taxon>Serratia</taxon>
    </lineage>
</organism>
<comment type="caution">
    <text evidence="2">The sequence shown here is derived from an EMBL/GenBank/DDBJ whole genome shotgun (WGS) entry which is preliminary data.</text>
</comment>
<dbReference type="EMBL" id="MJAO01000002">
    <property type="protein sequence ID" value="OKB68376.1"/>
    <property type="molecule type" value="Genomic_DNA"/>
</dbReference>
<dbReference type="PANTHER" id="PTHR42879">
    <property type="entry name" value="3-OXOACYL-(ACYL-CARRIER-PROTEIN) REDUCTASE"/>
    <property type="match status" value="1"/>
</dbReference>
<name>A0A1Q4P5I7_SERMA</name>
<comment type="similarity">
    <text evidence="1">Belongs to the short-chain dehydrogenases/reductases (SDR) family.</text>
</comment>
<dbReference type="AlphaFoldDB" id="A0A1Q4P5I7"/>
<sequence>MDMKLADKRALVCASSSGLGYACAAALLKEGASVWINGRNAQRLEAARRRLLAEIGGRVQAVAADITTQEGRAALLAACPDADILVNNNAGPEPGNFFGFDEQAWLTALQGNLLAPLMLIRALTPGMRARKFGRIINITSAMVSTPRGHMTLSAASRAGLTAACKGLSREFVADNVTINNLLPERFDTPRQQQMAHIAMEQRGITFQQARQSQIDSIPAGRMGLPEEFGAACAYLCSEMSGYMTGQNMHLDGGAYPALL</sequence>
<accession>A0A1Q4P5I7</accession>
<dbReference type="SUPFAM" id="SSF51735">
    <property type="entry name" value="NAD(P)-binding Rossmann-fold domains"/>
    <property type="match status" value="1"/>
</dbReference>
<reference evidence="2 3" key="1">
    <citation type="submission" date="2016-09" db="EMBL/GenBank/DDBJ databases">
        <title>Serratia marcescens MSU-97 and epiphytic antimycotic-producing bacteria.</title>
        <authorList>
            <person name="Matilla M.A."/>
        </authorList>
    </citation>
    <scope>NUCLEOTIDE SEQUENCE [LARGE SCALE GENOMIC DNA]</scope>
    <source>
        <strain evidence="2 3">MSU-97</strain>
    </source>
</reference>
<dbReference type="RefSeq" id="WP_073529021.1">
    <property type="nucleotide sequence ID" value="NZ_MJAO01000002.1"/>
</dbReference>
<dbReference type="OrthoDB" id="9793325at2"/>
<dbReference type="InterPro" id="IPR002347">
    <property type="entry name" value="SDR_fam"/>
</dbReference>
<dbReference type="PRINTS" id="PR00081">
    <property type="entry name" value="GDHRDH"/>
</dbReference>
<dbReference type="InterPro" id="IPR050259">
    <property type="entry name" value="SDR"/>
</dbReference>
<dbReference type="Pfam" id="PF13561">
    <property type="entry name" value="adh_short_C2"/>
    <property type="match status" value="1"/>
</dbReference>
<dbReference type="Gene3D" id="3.40.50.720">
    <property type="entry name" value="NAD(P)-binding Rossmann-like Domain"/>
    <property type="match status" value="1"/>
</dbReference>
<protein>
    <submittedName>
        <fullName evidence="2">3-oxoacyl-ACP reductase</fullName>
    </submittedName>
</protein>
<proteinExistence type="inferred from homology"/>
<dbReference type="InterPro" id="IPR036291">
    <property type="entry name" value="NAD(P)-bd_dom_sf"/>
</dbReference>
<evidence type="ECO:0000313" key="2">
    <source>
        <dbReference type="EMBL" id="OKB68376.1"/>
    </source>
</evidence>
<evidence type="ECO:0000313" key="3">
    <source>
        <dbReference type="Proteomes" id="UP000185770"/>
    </source>
</evidence>
<dbReference type="PROSITE" id="PS51257">
    <property type="entry name" value="PROKAR_LIPOPROTEIN"/>
    <property type="match status" value="1"/>
</dbReference>
<dbReference type="PANTHER" id="PTHR42879:SF6">
    <property type="entry name" value="NADPH-DEPENDENT REDUCTASE BACG"/>
    <property type="match status" value="1"/>
</dbReference>